<dbReference type="Proteomes" id="UP000029120">
    <property type="component" value="Chromosome 8"/>
</dbReference>
<accession>A0A087G4I5</accession>
<dbReference type="EMBL" id="CM002876">
    <property type="protein sequence ID" value="KFK24787.1"/>
    <property type="molecule type" value="Genomic_DNA"/>
</dbReference>
<dbReference type="PANTHER" id="PTHR11556">
    <property type="entry name" value="FRUCTOSE-1,6-BISPHOSPHATASE-RELATED"/>
    <property type="match status" value="1"/>
</dbReference>
<dbReference type="AlphaFoldDB" id="A0A087G4I5"/>
<dbReference type="GO" id="GO:0006000">
    <property type="term" value="P:fructose metabolic process"/>
    <property type="evidence" value="ECO:0007669"/>
    <property type="project" value="TreeGrafter"/>
</dbReference>
<evidence type="ECO:0000313" key="1">
    <source>
        <dbReference type="EMBL" id="KFK24787.1"/>
    </source>
</evidence>
<evidence type="ECO:0000313" key="2">
    <source>
        <dbReference type="Proteomes" id="UP000029120"/>
    </source>
</evidence>
<dbReference type="eggNOG" id="KOG1458">
    <property type="taxonomic scope" value="Eukaryota"/>
</dbReference>
<dbReference type="Gramene" id="KFK24787">
    <property type="protein sequence ID" value="KFK24787"/>
    <property type="gene ID" value="AALP_AA8G024900"/>
</dbReference>
<dbReference type="InterPro" id="IPR000146">
    <property type="entry name" value="FBPase_class-1"/>
</dbReference>
<dbReference type="GO" id="GO:0030388">
    <property type="term" value="P:fructose 1,6-bisphosphate metabolic process"/>
    <property type="evidence" value="ECO:0007669"/>
    <property type="project" value="TreeGrafter"/>
</dbReference>
<dbReference type="GO" id="GO:0005986">
    <property type="term" value="P:sucrose biosynthetic process"/>
    <property type="evidence" value="ECO:0007669"/>
    <property type="project" value="TreeGrafter"/>
</dbReference>
<protein>
    <submittedName>
        <fullName evidence="1">Uncharacterized protein</fullName>
    </submittedName>
</protein>
<dbReference type="OrthoDB" id="10256725at2759"/>
<dbReference type="Gene3D" id="3.40.190.80">
    <property type="match status" value="2"/>
</dbReference>
<dbReference type="SUPFAM" id="SSF56655">
    <property type="entry name" value="Carbohydrate phosphatase"/>
    <property type="match status" value="1"/>
</dbReference>
<dbReference type="GO" id="GO:0006002">
    <property type="term" value="P:fructose 6-phosphate metabolic process"/>
    <property type="evidence" value="ECO:0007669"/>
    <property type="project" value="TreeGrafter"/>
</dbReference>
<dbReference type="GO" id="GO:0006094">
    <property type="term" value="P:gluconeogenesis"/>
    <property type="evidence" value="ECO:0007669"/>
    <property type="project" value="TreeGrafter"/>
</dbReference>
<name>A0A087G4I5_ARAAL</name>
<keyword evidence="2" id="KW-1185">Reference proteome</keyword>
<sequence>MILQVNEGNAHNWDSPTTKYVEKCKFPKDGSPAKSLDMSEVWMFIAHYSMEESSRTYLTRKAPMGNCDLVPEKIHERSPIFLGSYDDVEEIKALYASEE</sequence>
<gene>
    <name evidence="1" type="ordered locus">AALP_Aa8g024900</name>
</gene>
<dbReference type="GO" id="GO:0042132">
    <property type="term" value="F:fructose 1,6-bisphosphate 1-phosphatase activity"/>
    <property type="evidence" value="ECO:0007669"/>
    <property type="project" value="TreeGrafter"/>
</dbReference>
<dbReference type="PANTHER" id="PTHR11556:SF41">
    <property type="entry name" value="FRUCTOSE-1,6-BISPHOSPHATASE, CYTOSOLIC"/>
    <property type="match status" value="1"/>
</dbReference>
<dbReference type="GO" id="GO:0005829">
    <property type="term" value="C:cytosol"/>
    <property type="evidence" value="ECO:0007669"/>
    <property type="project" value="TreeGrafter"/>
</dbReference>
<reference evidence="2" key="1">
    <citation type="journal article" date="2015" name="Nat. Plants">
        <title>Genome expansion of Arabis alpina linked with retrotransposition and reduced symmetric DNA methylation.</title>
        <authorList>
            <person name="Willing E.M."/>
            <person name="Rawat V."/>
            <person name="Mandakova T."/>
            <person name="Maumus F."/>
            <person name="James G.V."/>
            <person name="Nordstroem K.J."/>
            <person name="Becker C."/>
            <person name="Warthmann N."/>
            <person name="Chica C."/>
            <person name="Szarzynska B."/>
            <person name="Zytnicki M."/>
            <person name="Albani M.C."/>
            <person name="Kiefer C."/>
            <person name="Bergonzi S."/>
            <person name="Castaings L."/>
            <person name="Mateos J.L."/>
            <person name="Berns M.C."/>
            <person name="Bujdoso N."/>
            <person name="Piofczyk T."/>
            <person name="de Lorenzo L."/>
            <person name="Barrero-Sicilia C."/>
            <person name="Mateos I."/>
            <person name="Piednoel M."/>
            <person name="Hagmann J."/>
            <person name="Chen-Min-Tao R."/>
            <person name="Iglesias-Fernandez R."/>
            <person name="Schuster S.C."/>
            <person name="Alonso-Blanco C."/>
            <person name="Roudier F."/>
            <person name="Carbonero P."/>
            <person name="Paz-Ares J."/>
            <person name="Davis S.J."/>
            <person name="Pecinka A."/>
            <person name="Quesneville H."/>
            <person name="Colot V."/>
            <person name="Lysak M.A."/>
            <person name="Weigel D."/>
            <person name="Coupland G."/>
            <person name="Schneeberger K."/>
        </authorList>
    </citation>
    <scope>NUCLEOTIDE SEQUENCE [LARGE SCALE GENOMIC DNA]</scope>
    <source>
        <strain evidence="2">cv. Pajares</strain>
    </source>
</reference>
<organism evidence="1 2">
    <name type="scientific">Arabis alpina</name>
    <name type="common">Alpine rock-cress</name>
    <dbReference type="NCBI Taxonomy" id="50452"/>
    <lineage>
        <taxon>Eukaryota</taxon>
        <taxon>Viridiplantae</taxon>
        <taxon>Streptophyta</taxon>
        <taxon>Embryophyta</taxon>
        <taxon>Tracheophyta</taxon>
        <taxon>Spermatophyta</taxon>
        <taxon>Magnoliopsida</taxon>
        <taxon>eudicotyledons</taxon>
        <taxon>Gunneridae</taxon>
        <taxon>Pentapetalae</taxon>
        <taxon>rosids</taxon>
        <taxon>malvids</taxon>
        <taxon>Brassicales</taxon>
        <taxon>Brassicaceae</taxon>
        <taxon>Arabideae</taxon>
        <taxon>Arabis</taxon>
    </lineage>
</organism>
<proteinExistence type="predicted"/>